<name>A0ABX4I6M1_9LACT</name>
<organism evidence="3 4">
    <name type="scientific">Pseudolactococcus chungangensis CAU 28 = DSM 22330</name>
    <dbReference type="NCBI Taxonomy" id="1122154"/>
    <lineage>
        <taxon>Bacteria</taxon>
        <taxon>Bacillati</taxon>
        <taxon>Bacillota</taxon>
        <taxon>Bacilli</taxon>
        <taxon>Lactobacillales</taxon>
        <taxon>Streptococcaceae</taxon>
        <taxon>Pseudolactococcus</taxon>
    </lineage>
</organism>
<dbReference type="Gene3D" id="1.10.10.10">
    <property type="entry name" value="Winged helix-like DNA-binding domain superfamily/Winged helix DNA-binding domain"/>
    <property type="match status" value="2"/>
</dbReference>
<proteinExistence type="inferred from homology"/>
<dbReference type="Pfam" id="PF01051">
    <property type="entry name" value="Rep3_N"/>
    <property type="match status" value="1"/>
</dbReference>
<evidence type="ECO:0000259" key="2">
    <source>
        <dbReference type="Pfam" id="PF01051"/>
    </source>
</evidence>
<evidence type="ECO:0000313" key="4">
    <source>
        <dbReference type="Proteomes" id="UP000218979"/>
    </source>
</evidence>
<dbReference type="EMBL" id="JXJT01000050">
    <property type="protein sequence ID" value="PCR98932.1"/>
    <property type="molecule type" value="Genomic_DNA"/>
</dbReference>
<gene>
    <name evidence="3" type="ORF">RR45_GL001770</name>
</gene>
<accession>A0ABX4I6M1</accession>
<protein>
    <submittedName>
        <fullName evidence="3">Replication protein</fullName>
    </submittedName>
</protein>
<comment type="similarity">
    <text evidence="1">Belongs to the initiator RepB protein family.</text>
</comment>
<dbReference type="Pfam" id="PF21205">
    <property type="entry name" value="Rep3_C"/>
    <property type="match status" value="1"/>
</dbReference>
<evidence type="ECO:0000313" key="3">
    <source>
        <dbReference type="EMBL" id="PCR98932.1"/>
    </source>
</evidence>
<comment type="caution">
    <text evidence="3">The sequence shown here is derived from an EMBL/GenBank/DDBJ whole genome shotgun (WGS) entry which is preliminary data.</text>
</comment>
<dbReference type="Proteomes" id="UP000218979">
    <property type="component" value="Unassembled WGS sequence"/>
</dbReference>
<dbReference type="SUPFAM" id="SSF46785">
    <property type="entry name" value="Winged helix' DNA-binding domain"/>
    <property type="match status" value="2"/>
</dbReference>
<dbReference type="InterPro" id="IPR000525">
    <property type="entry name" value="Initiator_Rep_WH1"/>
</dbReference>
<reference evidence="3 4" key="1">
    <citation type="submission" date="2014-12" db="EMBL/GenBank/DDBJ databases">
        <title>Draft genome sequences of 10 type strains of Lactococcus.</title>
        <authorList>
            <person name="Sun Z."/>
            <person name="Zhong Z."/>
            <person name="Liu W."/>
            <person name="Zhang W."/>
            <person name="Zhang H."/>
        </authorList>
    </citation>
    <scope>NUCLEOTIDE SEQUENCE [LARGE SCALE GENOMIC DNA]</scope>
    <source>
        <strain evidence="3 4">DSM 22330</strain>
    </source>
</reference>
<sequence>MYELTKVLNIKQNGKNYADMAKAIGDLRKKEVLIHDEEKRTITQTGWVQSAEYHENGQVKIELSPKLAPHLLGLKNNYTQHLLLDTTKLKSRYSILLYKLMRECDRDNGKSIAILQGTPDEFREWLGAPKEYTYGQFKQNILTKAVEEINLKIDDMDLEIFQGRYNRKIVQVEIHNNWTVHSK</sequence>
<dbReference type="InterPro" id="IPR036388">
    <property type="entry name" value="WH-like_DNA-bd_sf"/>
</dbReference>
<feature type="domain" description="Initiator Rep protein WH1" evidence="2">
    <location>
        <begin position="2"/>
        <end position="101"/>
    </location>
</feature>
<evidence type="ECO:0000256" key="1">
    <source>
        <dbReference type="ARBA" id="ARBA00038283"/>
    </source>
</evidence>
<dbReference type="InterPro" id="IPR036390">
    <property type="entry name" value="WH_DNA-bd_sf"/>
</dbReference>
<keyword evidence="4" id="KW-1185">Reference proteome</keyword>